<feature type="transmembrane region" description="Helical" evidence="18">
    <location>
        <begin position="719"/>
        <end position="741"/>
    </location>
</feature>
<gene>
    <name evidence="20" type="ORF">A3B40_04255</name>
</gene>
<keyword evidence="8 18" id="KW-0547">Nucleotide-binding</keyword>
<evidence type="ECO:0000256" key="10">
    <source>
        <dbReference type="ARBA" id="ARBA00022840"/>
    </source>
</evidence>
<comment type="similarity">
    <text evidence="2 18">Belongs to the cation transport ATPase (P-type) (TC 3.A.3) family. Type IB subfamily.</text>
</comment>
<dbReference type="CDD" id="cd02094">
    <property type="entry name" value="P-type_ATPase_Cu-like"/>
    <property type="match status" value="1"/>
</dbReference>
<dbReference type="Gene3D" id="2.70.150.10">
    <property type="entry name" value="Calcium-transporting ATPase, cytoplasmic transduction domain A"/>
    <property type="match status" value="1"/>
</dbReference>
<evidence type="ECO:0000256" key="4">
    <source>
        <dbReference type="ARBA" id="ARBA00022448"/>
    </source>
</evidence>
<dbReference type="SUPFAM" id="SSF55008">
    <property type="entry name" value="HMA, heavy metal-associated domain"/>
    <property type="match status" value="1"/>
</dbReference>
<evidence type="ECO:0000256" key="16">
    <source>
        <dbReference type="ARBA" id="ARBA00033239"/>
    </source>
</evidence>
<dbReference type="SFLD" id="SFLDG00002">
    <property type="entry name" value="C1.7:_P-type_atpase_like"/>
    <property type="match status" value="1"/>
</dbReference>
<dbReference type="InterPro" id="IPR001757">
    <property type="entry name" value="P_typ_ATPase"/>
</dbReference>
<evidence type="ECO:0000256" key="14">
    <source>
        <dbReference type="ARBA" id="ARBA00023065"/>
    </source>
</evidence>
<comment type="caution">
    <text evidence="20">The sequence shown here is derived from an EMBL/GenBank/DDBJ whole genome shotgun (WGS) entry which is preliminary data.</text>
</comment>
<dbReference type="InterPro" id="IPR006121">
    <property type="entry name" value="HMA_dom"/>
</dbReference>
<dbReference type="NCBIfam" id="TIGR01525">
    <property type="entry name" value="ATPase-IB_hvy"/>
    <property type="match status" value="1"/>
</dbReference>
<dbReference type="FunFam" id="2.70.150.10:FF:000020">
    <property type="entry name" value="Copper-exporting P-type ATPase A"/>
    <property type="match status" value="1"/>
</dbReference>
<dbReference type="CDD" id="cd00371">
    <property type="entry name" value="HMA"/>
    <property type="match status" value="1"/>
</dbReference>
<dbReference type="PRINTS" id="PR00943">
    <property type="entry name" value="CUATPASE"/>
</dbReference>
<keyword evidence="12 18" id="KW-1133">Transmembrane helix</keyword>
<protein>
    <recommendedName>
        <fullName evidence="3">P-type Cu(+) transporter</fullName>
        <ecNumber evidence="3">7.2.2.8</ecNumber>
    </recommendedName>
    <alternativeName>
        <fullName evidence="16">Cu(+)-exporting ATPase</fullName>
    </alternativeName>
</protein>
<dbReference type="Proteomes" id="UP000178040">
    <property type="component" value="Unassembled WGS sequence"/>
</dbReference>
<dbReference type="GO" id="GO:0016887">
    <property type="term" value="F:ATP hydrolysis activity"/>
    <property type="evidence" value="ECO:0007669"/>
    <property type="project" value="InterPro"/>
</dbReference>
<evidence type="ECO:0000256" key="15">
    <source>
        <dbReference type="ARBA" id="ARBA00023136"/>
    </source>
</evidence>
<evidence type="ECO:0000256" key="2">
    <source>
        <dbReference type="ARBA" id="ARBA00006024"/>
    </source>
</evidence>
<evidence type="ECO:0000256" key="9">
    <source>
        <dbReference type="ARBA" id="ARBA00022796"/>
    </source>
</evidence>
<dbReference type="Pfam" id="PF00122">
    <property type="entry name" value="E1-E2_ATPase"/>
    <property type="match status" value="1"/>
</dbReference>
<dbReference type="Gene3D" id="3.40.50.1000">
    <property type="entry name" value="HAD superfamily/HAD-like"/>
    <property type="match status" value="1"/>
</dbReference>
<evidence type="ECO:0000256" key="8">
    <source>
        <dbReference type="ARBA" id="ARBA00022741"/>
    </source>
</evidence>
<dbReference type="InterPro" id="IPR008250">
    <property type="entry name" value="ATPase_P-typ_transduc_dom_A_sf"/>
</dbReference>
<dbReference type="Pfam" id="PF00702">
    <property type="entry name" value="Hydrolase"/>
    <property type="match status" value="1"/>
</dbReference>
<evidence type="ECO:0000256" key="12">
    <source>
        <dbReference type="ARBA" id="ARBA00022989"/>
    </source>
</evidence>
<dbReference type="FunFam" id="3.30.70.100:FF:000001">
    <property type="entry name" value="ATPase copper transporting beta"/>
    <property type="match status" value="1"/>
</dbReference>
<dbReference type="EC" id="7.2.2.8" evidence="3"/>
<keyword evidence="4" id="KW-0813">Transport</keyword>
<dbReference type="PROSITE" id="PS50846">
    <property type="entry name" value="HMA_2"/>
    <property type="match status" value="1"/>
</dbReference>
<keyword evidence="9" id="KW-0187">Copper transport</keyword>
<proteinExistence type="inferred from homology"/>
<feature type="transmembrane region" description="Helical" evidence="18">
    <location>
        <begin position="747"/>
        <end position="768"/>
    </location>
</feature>
<dbReference type="SUPFAM" id="SSF81653">
    <property type="entry name" value="Calcium ATPase, transduction domain A"/>
    <property type="match status" value="1"/>
</dbReference>
<dbReference type="GO" id="GO:0005886">
    <property type="term" value="C:plasma membrane"/>
    <property type="evidence" value="ECO:0007669"/>
    <property type="project" value="UniProtKB-SubCell"/>
</dbReference>
<dbReference type="GO" id="GO:0055070">
    <property type="term" value="P:copper ion homeostasis"/>
    <property type="evidence" value="ECO:0007669"/>
    <property type="project" value="TreeGrafter"/>
</dbReference>
<keyword evidence="14" id="KW-0406">Ion transport</keyword>
<dbReference type="NCBIfam" id="TIGR01494">
    <property type="entry name" value="ATPase_P-type"/>
    <property type="match status" value="2"/>
</dbReference>
<accession>A0A1F7IQM4</accession>
<evidence type="ECO:0000256" key="11">
    <source>
        <dbReference type="ARBA" id="ARBA00022967"/>
    </source>
</evidence>
<evidence type="ECO:0000256" key="7">
    <source>
        <dbReference type="ARBA" id="ARBA00022723"/>
    </source>
</evidence>
<evidence type="ECO:0000256" key="17">
    <source>
        <dbReference type="ARBA" id="ARBA00049289"/>
    </source>
</evidence>
<dbReference type="InterPro" id="IPR059000">
    <property type="entry name" value="ATPase_P-type_domA"/>
</dbReference>
<evidence type="ECO:0000256" key="1">
    <source>
        <dbReference type="ARBA" id="ARBA00004651"/>
    </source>
</evidence>
<dbReference type="PANTHER" id="PTHR43520:SF8">
    <property type="entry name" value="P-TYPE CU(+) TRANSPORTER"/>
    <property type="match status" value="1"/>
</dbReference>
<dbReference type="InterPro" id="IPR023214">
    <property type="entry name" value="HAD_sf"/>
</dbReference>
<organism evidence="20 21">
    <name type="scientific">Candidatus Roizmanbacteria bacterium RIFCSPLOWO2_01_FULL_37_16</name>
    <dbReference type="NCBI Taxonomy" id="1802058"/>
    <lineage>
        <taxon>Bacteria</taxon>
        <taxon>Candidatus Roizmaniibacteriota</taxon>
    </lineage>
</organism>
<dbReference type="InterPro" id="IPR018303">
    <property type="entry name" value="ATPase_P-typ_P_site"/>
</dbReference>
<evidence type="ECO:0000313" key="21">
    <source>
        <dbReference type="Proteomes" id="UP000178040"/>
    </source>
</evidence>
<dbReference type="SFLD" id="SFLDS00003">
    <property type="entry name" value="Haloacid_Dehalogenase"/>
    <property type="match status" value="1"/>
</dbReference>
<keyword evidence="6 18" id="KW-0812">Transmembrane</keyword>
<dbReference type="PROSITE" id="PS01229">
    <property type="entry name" value="COF_2"/>
    <property type="match status" value="1"/>
</dbReference>
<evidence type="ECO:0000256" key="5">
    <source>
        <dbReference type="ARBA" id="ARBA00022475"/>
    </source>
</evidence>
<keyword evidence="13" id="KW-0186">Copper</keyword>
<reference evidence="20 21" key="1">
    <citation type="journal article" date="2016" name="Nat. Commun.">
        <title>Thousands of microbial genomes shed light on interconnected biogeochemical processes in an aquifer system.</title>
        <authorList>
            <person name="Anantharaman K."/>
            <person name="Brown C.T."/>
            <person name="Hug L.A."/>
            <person name="Sharon I."/>
            <person name="Castelle C.J."/>
            <person name="Probst A.J."/>
            <person name="Thomas B.C."/>
            <person name="Singh A."/>
            <person name="Wilkins M.J."/>
            <person name="Karaoz U."/>
            <person name="Brodie E.L."/>
            <person name="Williams K.H."/>
            <person name="Hubbard S.S."/>
            <person name="Banfield J.F."/>
        </authorList>
    </citation>
    <scope>NUCLEOTIDE SEQUENCE [LARGE SCALE GENOMIC DNA]</scope>
</reference>
<keyword evidence="15 18" id="KW-0472">Membrane</keyword>
<dbReference type="InterPro" id="IPR036412">
    <property type="entry name" value="HAD-like_sf"/>
</dbReference>
<evidence type="ECO:0000256" key="18">
    <source>
        <dbReference type="RuleBase" id="RU362081"/>
    </source>
</evidence>
<keyword evidence="10 18" id="KW-0067">ATP-binding</keyword>
<dbReference type="SUPFAM" id="SSF81665">
    <property type="entry name" value="Calcium ATPase, transmembrane domain M"/>
    <property type="match status" value="1"/>
</dbReference>
<feature type="transmembrane region" description="Helical" evidence="18">
    <location>
        <begin position="374"/>
        <end position="396"/>
    </location>
</feature>
<dbReference type="PROSITE" id="PS01047">
    <property type="entry name" value="HMA_1"/>
    <property type="match status" value="1"/>
</dbReference>
<feature type="transmembrane region" description="Helical" evidence="18">
    <location>
        <begin position="158"/>
        <end position="181"/>
    </location>
</feature>
<keyword evidence="5 18" id="KW-1003">Cell membrane</keyword>
<sequence length="773" mass="83230">MLYTLTKRTFTIKGMHCASCVKILEDSLAKVEGVSSAVVNLATGKATVSYAPEKVTDGLLESAVSSVGYKAIIKDVIEHEDAEKLEKQKELKDLRLKSVFSLIAGGLILWGSFPGLMNTSPLILQNFFVHLLLATPVQFWAGYSFYQATIPALKHRVANMDTLVVIGTTVAYGYSAFVTFFPQLLAPYTLNPIPYFDVSTIIIGLILLGRYFEAKAKAGTSEAIKKLIGLQAKTARVIRSGNEIDIPIELVKINDLIRVRPGEKIPVDGIIMEGQSSIDESMVTGESIPVDKTKGDTVVGATINKTGTFVYKATKVGQETMLAQIIKLVQEAQGSKAPIQRLADLISSYFVPVVIMLAIATFVVWYNFGPSPAFLFAMLNTVAVLIIACPCAMGLATPTAIMVGTGIGAEHGILIKDAESLETAHKIDTIIFDKTGTLTKGKPEVTDIIPLNSSVILSERSESKDPVKELLRLVASLEKGSEHSLAEAIVKKAEEKKLALSKVEAFKAIAGHGVEGNINLKGERIKGGGIRIILGNRKLMEKEGVRLDSGQERRIEKLEQEGKTVMMLATRPYTLSPIPSTLLGLIAVADTIKDSAIEAIANLQKMGIEIALITGDNKRTAQAIAKKSGIKRVLAEVLPDQKEEEVRKIQKEGKKVAMVGDGINDAPALAAADVGIAMGTGTDVAIEAADITLVNKDLKSVAAAINLSKKTMRTIKLNLFWAFGYNVILIPVAMGVLYPFAKILLNPIFASLAMATSSISVVANSLLLKRYKI</sequence>
<dbReference type="PRINTS" id="PR00119">
    <property type="entry name" value="CATATPASE"/>
</dbReference>
<evidence type="ECO:0000259" key="19">
    <source>
        <dbReference type="PROSITE" id="PS50846"/>
    </source>
</evidence>
<dbReference type="PANTHER" id="PTHR43520">
    <property type="entry name" value="ATP7, ISOFORM B"/>
    <property type="match status" value="1"/>
</dbReference>
<dbReference type="InterPro" id="IPR023299">
    <property type="entry name" value="ATPase_P-typ_cyto_dom_N"/>
</dbReference>
<dbReference type="Gene3D" id="3.30.70.100">
    <property type="match status" value="1"/>
</dbReference>
<dbReference type="InterPro" id="IPR036163">
    <property type="entry name" value="HMA_dom_sf"/>
</dbReference>
<dbReference type="FunFam" id="3.40.50.1000:FF:000144">
    <property type="entry name" value="copper-transporting ATPase 1 isoform X2"/>
    <property type="match status" value="1"/>
</dbReference>
<evidence type="ECO:0000313" key="20">
    <source>
        <dbReference type="EMBL" id="OGK45664.1"/>
    </source>
</evidence>
<dbReference type="PROSITE" id="PS00154">
    <property type="entry name" value="ATPASE_E1_E2"/>
    <property type="match status" value="1"/>
</dbReference>
<dbReference type="Pfam" id="PF00403">
    <property type="entry name" value="HMA"/>
    <property type="match status" value="1"/>
</dbReference>
<comment type="subcellular location">
    <subcellularLocation>
        <location evidence="1">Cell membrane</location>
        <topology evidence="1">Multi-pass membrane protein</topology>
    </subcellularLocation>
</comment>
<evidence type="ECO:0000256" key="3">
    <source>
        <dbReference type="ARBA" id="ARBA00012517"/>
    </source>
</evidence>
<dbReference type="AlphaFoldDB" id="A0A1F7IQM4"/>
<dbReference type="SUPFAM" id="SSF56784">
    <property type="entry name" value="HAD-like"/>
    <property type="match status" value="1"/>
</dbReference>
<feature type="transmembrane region" description="Helical" evidence="18">
    <location>
        <begin position="193"/>
        <end position="212"/>
    </location>
</feature>
<keyword evidence="7 18" id="KW-0479">Metal-binding</keyword>
<dbReference type="SFLD" id="SFLDF00027">
    <property type="entry name" value="p-type_atpase"/>
    <property type="match status" value="1"/>
</dbReference>
<dbReference type="InterPro" id="IPR023298">
    <property type="entry name" value="ATPase_P-typ_TM_dom_sf"/>
</dbReference>
<dbReference type="GO" id="GO:0005507">
    <property type="term" value="F:copper ion binding"/>
    <property type="evidence" value="ECO:0007669"/>
    <property type="project" value="TreeGrafter"/>
</dbReference>
<dbReference type="GO" id="GO:0140581">
    <property type="term" value="F:P-type monovalent copper transporter activity"/>
    <property type="evidence" value="ECO:0007669"/>
    <property type="project" value="UniProtKB-EC"/>
</dbReference>
<evidence type="ECO:0000256" key="6">
    <source>
        <dbReference type="ARBA" id="ARBA00022692"/>
    </source>
</evidence>
<feature type="transmembrane region" description="Helical" evidence="18">
    <location>
        <begin position="127"/>
        <end position="146"/>
    </location>
</feature>
<feature type="transmembrane region" description="Helical" evidence="18">
    <location>
        <begin position="349"/>
        <end position="368"/>
    </location>
</feature>
<dbReference type="InterPro" id="IPR044492">
    <property type="entry name" value="P_typ_ATPase_HD_dom"/>
</dbReference>
<keyword evidence="11" id="KW-1278">Translocase</keyword>
<dbReference type="InterPro" id="IPR027256">
    <property type="entry name" value="P-typ_ATPase_IB"/>
</dbReference>
<feature type="transmembrane region" description="Helical" evidence="18">
    <location>
        <begin position="94"/>
        <end position="115"/>
    </location>
</feature>
<evidence type="ECO:0000256" key="13">
    <source>
        <dbReference type="ARBA" id="ARBA00023008"/>
    </source>
</evidence>
<dbReference type="EMBL" id="MGAI01000003">
    <property type="protein sequence ID" value="OGK45664.1"/>
    <property type="molecule type" value="Genomic_DNA"/>
</dbReference>
<dbReference type="GO" id="GO:0005524">
    <property type="term" value="F:ATP binding"/>
    <property type="evidence" value="ECO:0007669"/>
    <property type="project" value="UniProtKB-UniRule"/>
</dbReference>
<dbReference type="GO" id="GO:0043682">
    <property type="term" value="F:P-type divalent copper transporter activity"/>
    <property type="evidence" value="ECO:0007669"/>
    <property type="project" value="TreeGrafter"/>
</dbReference>
<name>A0A1F7IQM4_9BACT</name>
<dbReference type="InterPro" id="IPR017969">
    <property type="entry name" value="Heavy-metal-associated_CS"/>
</dbReference>
<feature type="domain" description="HMA" evidence="19">
    <location>
        <begin position="6"/>
        <end position="72"/>
    </location>
</feature>
<comment type="catalytic activity">
    <reaction evidence="17">
        <text>Cu(+)(in) + ATP + H2O = Cu(+)(out) + ADP + phosphate + H(+)</text>
        <dbReference type="Rhea" id="RHEA:25792"/>
        <dbReference type="ChEBI" id="CHEBI:15377"/>
        <dbReference type="ChEBI" id="CHEBI:15378"/>
        <dbReference type="ChEBI" id="CHEBI:30616"/>
        <dbReference type="ChEBI" id="CHEBI:43474"/>
        <dbReference type="ChEBI" id="CHEBI:49552"/>
        <dbReference type="ChEBI" id="CHEBI:456216"/>
        <dbReference type="EC" id="7.2.2.8"/>
    </reaction>
</comment>
<dbReference type="Gene3D" id="3.40.1110.10">
    <property type="entry name" value="Calcium-transporting ATPase, cytoplasmic domain N"/>
    <property type="match status" value="1"/>
</dbReference>